<dbReference type="OrthoDB" id="9805577at2"/>
<keyword evidence="8 13" id="KW-0769">Symport</keyword>
<evidence type="ECO:0000256" key="13">
    <source>
        <dbReference type="HAMAP-Rule" id="MF_01522"/>
    </source>
</evidence>
<evidence type="ECO:0000256" key="10">
    <source>
        <dbReference type="ARBA" id="ARBA00022989"/>
    </source>
</evidence>
<evidence type="ECO:0000256" key="2">
    <source>
        <dbReference type="ARBA" id="ARBA00007019"/>
    </source>
</evidence>
<keyword evidence="5" id="KW-0997">Cell inner membrane</keyword>
<feature type="transmembrane region" description="Helical" evidence="13">
    <location>
        <begin position="59"/>
        <end position="81"/>
    </location>
</feature>
<feature type="transmembrane region" description="Helical" evidence="13">
    <location>
        <begin position="413"/>
        <end position="430"/>
    </location>
</feature>
<dbReference type="EMBL" id="MIPT01000001">
    <property type="protein sequence ID" value="OHT20300.1"/>
    <property type="molecule type" value="Genomic_DNA"/>
</dbReference>
<feature type="transmembrane region" description="Helical" evidence="13">
    <location>
        <begin position="305"/>
        <end position="334"/>
    </location>
</feature>
<dbReference type="PANTHER" id="PTHR30540:SF79">
    <property type="entry name" value="LOW AFFINITY POTASSIUM TRANSPORT SYSTEM PROTEIN KUP"/>
    <property type="match status" value="1"/>
</dbReference>
<comment type="caution">
    <text evidence="16">The sequence shown here is derived from an EMBL/GenBank/DDBJ whole genome shotgun (WGS) entry which is preliminary data.</text>
</comment>
<keyword evidence="4 13" id="KW-1003">Cell membrane</keyword>
<evidence type="ECO:0000256" key="8">
    <source>
        <dbReference type="ARBA" id="ARBA00022847"/>
    </source>
</evidence>
<evidence type="ECO:0000256" key="6">
    <source>
        <dbReference type="ARBA" id="ARBA00022538"/>
    </source>
</evidence>
<feature type="transmembrane region" description="Helical" evidence="13">
    <location>
        <begin position="151"/>
        <end position="170"/>
    </location>
</feature>
<dbReference type="InterPro" id="IPR003855">
    <property type="entry name" value="K+_transporter"/>
</dbReference>
<feature type="transmembrane region" description="Helical" evidence="13">
    <location>
        <begin position="355"/>
        <end position="376"/>
    </location>
</feature>
<reference evidence="16 17" key="1">
    <citation type="submission" date="2016-09" db="EMBL/GenBank/DDBJ databases">
        <title>Metabolic pathway, cell adaptation mechanisms and a novel monoxygenase revealed through proteogenomic-transcription analysis of a Sphingomonas haloaromaticamans strain degrading the fungicide ortho-phenylphenol.</title>
        <authorList>
            <person name="Perruchon C."/>
            <person name="Papadopoulou E.S."/>
            <person name="Rousidou C."/>
            <person name="Vasileiadis S."/>
            <person name="Tanou G."/>
            <person name="Amoutzias G."/>
            <person name="Molassiotis A."/>
            <person name="Karpouzas D.G."/>
        </authorList>
    </citation>
    <scope>NUCLEOTIDE SEQUENCE [LARGE SCALE GENOMIC DNA]</scope>
    <source>
        <strain evidence="16 17">P3</strain>
    </source>
</reference>
<evidence type="ECO:0000256" key="9">
    <source>
        <dbReference type="ARBA" id="ARBA00022958"/>
    </source>
</evidence>
<name>A0A1S1HIF6_9SPHN</name>
<feature type="transmembrane region" description="Helical" evidence="13">
    <location>
        <begin position="258"/>
        <end position="285"/>
    </location>
</feature>
<dbReference type="Pfam" id="PF22776">
    <property type="entry name" value="K_trans_C"/>
    <property type="match status" value="1"/>
</dbReference>
<feature type="transmembrane region" description="Helical" evidence="13">
    <location>
        <begin position="114"/>
        <end position="139"/>
    </location>
</feature>
<evidence type="ECO:0000256" key="4">
    <source>
        <dbReference type="ARBA" id="ARBA00022475"/>
    </source>
</evidence>
<dbReference type="Proteomes" id="UP000179467">
    <property type="component" value="Unassembled WGS sequence"/>
</dbReference>
<evidence type="ECO:0000256" key="5">
    <source>
        <dbReference type="ARBA" id="ARBA00022519"/>
    </source>
</evidence>
<keyword evidence="7 13" id="KW-0812">Transmembrane</keyword>
<dbReference type="InterPro" id="IPR053952">
    <property type="entry name" value="K_trans_C"/>
</dbReference>
<evidence type="ECO:0000259" key="15">
    <source>
        <dbReference type="Pfam" id="PF22776"/>
    </source>
</evidence>
<comment type="similarity">
    <text evidence="2 13">Belongs to the HAK/KUP transporter (TC 2.A.72) family.</text>
</comment>
<evidence type="ECO:0000256" key="3">
    <source>
        <dbReference type="ARBA" id="ARBA00022448"/>
    </source>
</evidence>
<feature type="transmembrane region" description="Helical" evidence="13">
    <location>
        <begin position="382"/>
        <end position="406"/>
    </location>
</feature>
<evidence type="ECO:0000313" key="17">
    <source>
        <dbReference type="Proteomes" id="UP000179467"/>
    </source>
</evidence>
<evidence type="ECO:0000256" key="11">
    <source>
        <dbReference type="ARBA" id="ARBA00023065"/>
    </source>
</evidence>
<dbReference type="InterPro" id="IPR053951">
    <property type="entry name" value="K_trans_N"/>
</dbReference>
<feature type="transmembrane region" description="Helical" evidence="13">
    <location>
        <begin position="442"/>
        <end position="461"/>
    </location>
</feature>
<dbReference type="Pfam" id="PF02705">
    <property type="entry name" value="K_trans"/>
    <property type="match status" value="1"/>
</dbReference>
<evidence type="ECO:0000256" key="12">
    <source>
        <dbReference type="ARBA" id="ARBA00023136"/>
    </source>
</evidence>
<keyword evidence="9 13" id="KW-0630">Potassium</keyword>
<dbReference type="InterPro" id="IPR023051">
    <property type="entry name" value="Kup"/>
</dbReference>
<dbReference type="PANTHER" id="PTHR30540">
    <property type="entry name" value="OSMOTIC STRESS POTASSIUM TRANSPORTER"/>
    <property type="match status" value="1"/>
</dbReference>
<keyword evidence="6 13" id="KW-0633">Potassium transport</keyword>
<comment type="function">
    <text evidence="13">Transport of potassium into the cell. Likely operates as a K(+):H(+) symporter.</text>
</comment>
<organism evidence="16 17">
    <name type="scientific">Edaphosphingomonas haloaromaticamans</name>
    <dbReference type="NCBI Taxonomy" id="653954"/>
    <lineage>
        <taxon>Bacteria</taxon>
        <taxon>Pseudomonadati</taxon>
        <taxon>Pseudomonadota</taxon>
        <taxon>Alphaproteobacteria</taxon>
        <taxon>Sphingomonadales</taxon>
        <taxon>Rhizorhabdaceae</taxon>
        <taxon>Edaphosphingomonas</taxon>
    </lineage>
</organism>
<comment type="catalytic activity">
    <reaction evidence="13">
        <text>K(+)(in) + H(+)(in) = K(+)(out) + H(+)(out)</text>
        <dbReference type="Rhea" id="RHEA:28490"/>
        <dbReference type="ChEBI" id="CHEBI:15378"/>
        <dbReference type="ChEBI" id="CHEBI:29103"/>
    </reaction>
</comment>
<proteinExistence type="inferred from homology"/>
<keyword evidence="3 13" id="KW-0813">Transport</keyword>
<feature type="domain" description="K+ potassium transporter C-terminal" evidence="15">
    <location>
        <begin position="491"/>
        <end position="639"/>
    </location>
</feature>
<feature type="transmembrane region" description="Helical" evidence="13">
    <location>
        <begin position="225"/>
        <end position="246"/>
    </location>
</feature>
<evidence type="ECO:0000259" key="14">
    <source>
        <dbReference type="Pfam" id="PF02705"/>
    </source>
</evidence>
<protein>
    <recommendedName>
        <fullName evidence="13">Probable potassium transport system protein Kup</fullName>
    </recommendedName>
</protein>
<sequence length="639" mass="69878">MSSESIEHHAGHGHAPEGAGLLKLSLGAIGVVFGDIGTSPLYAFRETFAGHHPLTPDELHILGVLSLIFWSMMLVVTIKYVSIIMRADNKGEGGSLALLALINRRAQNKRWSNGIILLGVFATALFFGDCMITPAMSVMSAVEGLTVVESGFQPLVLPISVGILIVLFMIQSHGTARVGMLFGPIMVIYFLALATLGLIHIAADPTILRALNPLYAIRFFWTDGWTAFLALGSVVLAVTGAEALYADMGHFGRNPIRVSWMAFVLPALMLNYLGQGAMILAMDAATAAEAIHNPFFLLAPDEFRLPLVLLAMAATVIASQAVITGAFSVTHQAIQLGFIPRLRITHTSASTVGQIYIPVINWSLMVMVILLVLSFQTSSNLAAAYGIAVTGAMLVDTFLLAVVLFSLWHWNKLWAGFLVAIFFLVDIAYFTANLTKVPDGGWFPLFVGFVAFTLLTTWARGRYLMIERMREAAMPVKVFVKSAVSSATRVPGTAVFMTSTPEGVPHALLHNLKHNKVLHDRVILLTVKIEDMPFVDSDNRVAMEDLDQGFYRVVLRFGFMEEPDVPQGLASVTGCGPKFKMMDTSFFLARQTLLPSSHPGMAIWREKLFAWMLRNAESAMEFFKLPTNRVVELGSQVEI</sequence>
<dbReference type="RefSeq" id="WP_015456915.1">
    <property type="nucleotide sequence ID" value="NZ_MIPT01000001.1"/>
</dbReference>
<evidence type="ECO:0000256" key="7">
    <source>
        <dbReference type="ARBA" id="ARBA00022692"/>
    </source>
</evidence>
<dbReference type="GO" id="GO:0015293">
    <property type="term" value="F:symporter activity"/>
    <property type="evidence" value="ECO:0007669"/>
    <property type="project" value="UniProtKB-UniRule"/>
</dbReference>
<keyword evidence="10 13" id="KW-1133">Transmembrane helix</keyword>
<keyword evidence="17" id="KW-1185">Reference proteome</keyword>
<accession>A0A1S1HIF6</accession>
<gene>
    <name evidence="13 16" type="primary">kup</name>
    <name evidence="16" type="ORF">BHE75_02297</name>
</gene>
<dbReference type="AlphaFoldDB" id="A0A1S1HIF6"/>
<feature type="transmembrane region" description="Helical" evidence="13">
    <location>
        <begin position="182"/>
        <end position="203"/>
    </location>
</feature>
<evidence type="ECO:0000256" key="1">
    <source>
        <dbReference type="ARBA" id="ARBA00004141"/>
    </source>
</evidence>
<feature type="domain" description="K+ potassium transporter integral membrane" evidence="14">
    <location>
        <begin position="25"/>
        <end position="481"/>
    </location>
</feature>
<keyword evidence="11 13" id="KW-0406">Ion transport</keyword>
<dbReference type="GO" id="GO:0015079">
    <property type="term" value="F:potassium ion transmembrane transporter activity"/>
    <property type="evidence" value="ECO:0007669"/>
    <property type="project" value="UniProtKB-UniRule"/>
</dbReference>
<comment type="subcellular location">
    <subcellularLocation>
        <location evidence="13">Cell membrane</location>
        <topology evidence="13">Multi-pass membrane protein</topology>
    </subcellularLocation>
    <subcellularLocation>
        <location evidence="1">Membrane</location>
        <topology evidence="1">Multi-pass membrane protein</topology>
    </subcellularLocation>
</comment>
<keyword evidence="12 13" id="KW-0472">Membrane</keyword>
<dbReference type="GO" id="GO:0005886">
    <property type="term" value="C:plasma membrane"/>
    <property type="evidence" value="ECO:0007669"/>
    <property type="project" value="UniProtKB-SubCell"/>
</dbReference>
<evidence type="ECO:0000313" key="16">
    <source>
        <dbReference type="EMBL" id="OHT20300.1"/>
    </source>
</evidence>
<dbReference type="HAMAP" id="MF_01522">
    <property type="entry name" value="Kup"/>
    <property type="match status" value="1"/>
</dbReference>